<reference evidence="3" key="1">
    <citation type="journal article" date="2019" name="Int. J. Syst. Evol. Microbiol.">
        <title>The Global Catalogue of Microorganisms (GCM) 10K type strain sequencing project: providing services to taxonomists for standard genome sequencing and annotation.</title>
        <authorList>
            <consortium name="The Broad Institute Genomics Platform"/>
            <consortium name="The Broad Institute Genome Sequencing Center for Infectious Disease"/>
            <person name="Wu L."/>
            <person name="Ma J."/>
        </authorList>
    </citation>
    <scope>NUCLEOTIDE SEQUENCE [LARGE SCALE GENOMIC DNA]</scope>
    <source>
        <strain evidence="3">CECT 8655</strain>
    </source>
</reference>
<comment type="caution">
    <text evidence="2">The sequence shown here is derived from an EMBL/GenBank/DDBJ whole genome shotgun (WGS) entry which is preliminary data.</text>
</comment>
<proteinExistence type="predicted"/>
<sequence length="203" mass="23338">MKLKEFIHQNKTAIQEEKMSSKADANFEQLLKDKLHQPKKQKVVFLKFIAVAASLGLLIATFVWFNNQPEINKKQQQLLSNLENESVGKRLEGVYTFNDEYAKEDDKIIETLLSILHKDENTNVKIATIDALLKFPKNESIRKSFIKALEKEDVPLVQIKLIKAVSFLRENRAQKSLEKIINSEQTFPIVKNNATLAMAEIKK</sequence>
<keyword evidence="3" id="KW-1185">Reference proteome</keyword>
<name>A0ABV8RAX7_9FLAO</name>
<gene>
    <name evidence="2" type="ORF">ACFOWD_09500</name>
</gene>
<keyword evidence="1" id="KW-1133">Transmembrane helix</keyword>
<keyword evidence="1" id="KW-0812">Transmembrane</keyword>
<dbReference type="InterPro" id="IPR011989">
    <property type="entry name" value="ARM-like"/>
</dbReference>
<keyword evidence="1" id="KW-0472">Membrane</keyword>
<protein>
    <submittedName>
        <fullName evidence="2">HEAT repeat domain-containing protein</fullName>
    </submittedName>
</protein>
<organism evidence="2 3">
    <name type="scientific">Polaribacter marinivivus</name>
    <dbReference type="NCBI Taxonomy" id="1524260"/>
    <lineage>
        <taxon>Bacteria</taxon>
        <taxon>Pseudomonadati</taxon>
        <taxon>Bacteroidota</taxon>
        <taxon>Flavobacteriia</taxon>
        <taxon>Flavobacteriales</taxon>
        <taxon>Flavobacteriaceae</taxon>
    </lineage>
</organism>
<evidence type="ECO:0000256" key="1">
    <source>
        <dbReference type="SAM" id="Phobius"/>
    </source>
</evidence>
<dbReference type="EMBL" id="JBHSCY010000002">
    <property type="protein sequence ID" value="MFC4269138.1"/>
    <property type="molecule type" value="Genomic_DNA"/>
</dbReference>
<feature type="transmembrane region" description="Helical" evidence="1">
    <location>
        <begin position="44"/>
        <end position="65"/>
    </location>
</feature>
<dbReference type="RefSeq" id="WP_377410067.1">
    <property type="nucleotide sequence ID" value="NZ_JBHSCY010000002.1"/>
</dbReference>
<dbReference type="InterPro" id="IPR016024">
    <property type="entry name" value="ARM-type_fold"/>
</dbReference>
<dbReference type="Proteomes" id="UP001595826">
    <property type="component" value="Unassembled WGS sequence"/>
</dbReference>
<dbReference type="SUPFAM" id="SSF48371">
    <property type="entry name" value="ARM repeat"/>
    <property type="match status" value="1"/>
</dbReference>
<accession>A0ABV8RAX7</accession>
<dbReference type="Gene3D" id="1.25.10.10">
    <property type="entry name" value="Leucine-rich Repeat Variant"/>
    <property type="match status" value="1"/>
</dbReference>
<dbReference type="Pfam" id="PF13646">
    <property type="entry name" value="HEAT_2"/>
    <property type="match status" value="1"/>
</dbReference>
<evidence type="ECO:0000313" key="2">
    <source>
        <dbReference type="EMBL" id="MFC4269138.1"/>
    </source>
</evidence>
<evidence type="ECO:0000313" key="3">
    <source>
        <dbReference type="Proteomes" id="UP001595826"/>
    </source>
</evidence>